<dbReference type="EMBL" id="QWDC01000001">
    <property type="protein sequence ID" value="RFZ95377.1"/>
    <property type="molecule type" value="Genomic_DNA"/>
</dbReference>
<keyword evidence="1" id="KW-0520">NAD</keyword>
<dbReference type="AlphaFoldDB" id="A0A372P0X4"/>
<evidence type="ECO:0000313" key="3">
    <source>
        <dbReference type="EMBL" id="RFZ95377.1"/>
    </source>
</evidence>
<keyword evidence="4" id="KW-1185">Reference proteome</keyword>
<dbReference type="InterPro" id="IPR001509">
    <property type="entry name" value="Epimerase_deHydtase"/>
</dbReference>
<dbReference type="PRINTS" id="PR01713">
    <property type="entry name" value="NUCEPIMERASE"/>
</dbReference>
<protein>
    <submittedName>
        <fullName evidence="3">NAD-dependent epimerase</fullName>
    </submittedName>
</protein>
<reference evidence="3 4" key="1">
    <citation type="submission" date="2018-08" db="EMBL/GenBank/DDBJ databases">
        <title>Mucilaginibacter sp. MYSH2.</title>
        <authorList>
            <person name="Seo T."/>
        </authorList>
    </citation>
    <scope>NUCLEOTIDE SEQUENCE [LARGE SCALE GENOMIC DNA]</scope>
    <source>
        <strain evidence="3 4">MYSH2</strain>
    </source>
</reference>
<dbReference type="SUPFAM" id="SSF51735">
    <property type="entry name" value="NAD(P)-binding Rossmann-fold domains"/>
    <property type="match status" value="1"/>
</dbReference>
<proteinExistence type="predicted"/>
<gene>
    <name evidence="3" type="ORF">D0C36_07570</name>
</gene>
<organism evidence="3 4">
    <name type="scientific">Mucilaginibacter conchicola</name>
    <dbReference type="NCBI Taxonomy" id="2303333"/>
    <lineage>
        <taxon>Bacteria</taxon>
        <taxon>Pseudomonadati</taxon>
        <taxon>Bacteroidota</taxon>
        <taxon>Sphingobacteriia</taxon>
        <taxon>Sphingobacteriales</taxon>
        <taxon>Sphingobacteriaceae</taxon>
        <taxon>Mucilaginibacter</taxon>
    </lineage>
</organism>
<dbReference type="CDD" id="cd05253">
    <property type="entry name" value="UDP_GE_SDE_e"/>
    <property type="match status" value="1"/>
</dbReference>
<evidence type="ECO:0000259" key="2">
    <source>
        <dbReference type="Pfam" id="PF01370"/>
    </source>
</evidence>
<feature type="domain" description="NAD-dependent epimerase/dehydratase" evidence="2">
    <location>
        <begin position="3"/>
        <end position="254"/>
    </location>
</feature>
<name>A0A372P0X4_9SPHI</name>
<dbReference type="Gene3D" id="3.40.50.720">
    <property type="entry name" value="NAD(P)-binding Rossmann-like Domain"/>
    <property type="match status" value="1"/>
</dbReference>
<dbReference type="PANTHER" id="PTHR43574">
    <property type="entry name" value="EPIMERASE-RELATED"/>
    <property type="match status" value="1"/>
</dbReference>
<evidence type="ECO:0000256" key="1">
    <source>
        <dbReference type="ARBA" id="ARBA00023027"/>
    </source>
</evidence>
<dbReference type="OrthoDB" id="9801785at2"/>
<dbReference type="Pfam" id="PF01370">
    <property type="entry name" value="Epimerase"/>
    <property type="match status" value="1"/>
</dbReference>
<accession>A0A372P0X4</accession>
<dbReference type="Proteomes" id="UP000264217">
    <property type="component" value="Unassembled WGS sequence"/>
</dbReference>
<comment type="caution">
    <text evidence="3">The sequence shown here is derived from an EMBL/GenBank/DDBJ whole genome shotgun (WGS) entry which is preliminary data.</text>
</comment>
<sequence>MKVLVTGAAGFIGYHLSKQLLERGDEVIGLDNINDYYDVNLKYSRLQQLGIERELIEEGKLVESAVNSNFKFVKQDLESEEFISQLFKDNAFDAVVNLAAQAGVRYSIENPKAYIKSNVEGFLNILEACRNYPVKHLVYASSSSVYGANTKMPFHVQDPVNHPVSVYAATKRSNELLAHTYSHLFNISTTGLRFFTVYGPWGRPDMAPMLFADAVLNGRAIKVFNNGNMQRDFTYVKDIVNGVIAVLDKPATPNPEWNGDKPDSASSTAPYRIYNIGNSKPVKLMDFISAMENALGTTANKNFMEMQPGDVLATWADVDNLKHDVGYSPSTLVDEGVNEFILWYKEYYK</sequence>
<dbReference type="InterPro" id="IPR036291">
    <property type="entry name" value="NAD(P)-bd_dom_sf"/>
</dbReference>
<dbReference type="RefSeq" id="WP_117390941.1">
    <property type="nucleotide sequence ID" value="NZ_QWDC01000001.1"/>
</dbReference>
<evidence type="ECO:0000313" key="4">
    <source>
        <dbReference type="Proteomes" id="UP000264217"/>
    </source>
</evidence>